<reference evidence="2 3" key="1">
    <citation type="submission" date="2022-03" db="EMBL/GenBank/DDBJ databases">
        <title>Novel taxa within the pig intestine.</title>
        <authorList>
            <person name="Wylensek D."/>
            <person name="Bishof K."/>
            <person name="Afrizal A."/>
            <person name="Clavel T."/>
        </authorList>
    </citation>
    <scope>NUCLEOTIDE SEQUENCE [LARGE SCALE GENOMIC DNA]</scope>
    <source>
        <strain evidence="2 3">CLA-KB-P133</strain>
    </source>
</reference>
<gene>
    <name evidence="2" type="primary">tnpA</name>
    <name evidence="2" type="ORF">MOZ60_02090</name>
</gene>
<sequence length="156" mass="18442">MDYYTEYHKNRHAIYKLQYNLVVVTKYRHPVLTGELSNRLIQISHKVIEDDWKCQILEINTDKDHVNLLFEASPQTQLSKLVNNYKTVTSRLLRKEFSSALEKYDWNDPFWSDSYFLSTVSDATEEAIRIYIQEQGKRDNEGYHRHAGRRNAASPA</sequence>
<proteinExistence type="predicted"/>
<organism evidence="2 3">
    <name type="scientific">Grylomicrobium aquisgranensis</name>
    <dbReference type="NCBI Taxonomy" id="2926318"/>
    <lineage>
        <taxon>Bacteria</taxon>
        <taxon>Bacillati</taxon>
        <taxon>Bacillota</taxon>
        <taxon>Erysipelotrichia</taxon>
        <taxon>Erysipelotrichales</taxon>
        <taxon>Erysipelotrichaceae</taxon>
        <taxon>Grylomicrobium</taxon>
    </lineage>
</organism>
<dbReference type="PANTHER" id="PTHR33360:SF4">
    <property type="entry name" value="TRANSPOSASE IS200-LIKE PROTEIN"/>
    <property type="match status" value="1"/>
</dbReference>
<accession>A0AB35U175</accession>
<evidence type="ECO:0000259" key="1">
    <source>
        <dbReference type="SMART" id="SM01321"/>
    </source>
</evidence>
<dbReference type="PANTHER" id="PTHR33360">
    <property type="entry name" value="TRANSPOSASE FOR INSERTION SEQUENCE ELEMENT IS200"/>
    <property type="match status" value="1"/>
</dbReference>
<keyword evidence="3" id="KW-1185">Reference proteome</keyword>
<dbReference type="EMBL" id="JALBUR010000003">
    <property type="protein sequence ID" value="MDX8418881.1"/>
    <property type="molecule type" value="Genomic_DNA"/>
</dbReference>
<evidence type="ECO:0000313" key="3">
    <source>
        <dbReference type="Proteomes" id="UP001286174"/>
    </source>
</evidence>
<dbReference type="InterPro" id="IPR002686">
    <property type="entry name" value="Transposase_17"/>
</dbReference>
<dbReference type="GO" id="GO:0004803">
    <property type="term" value="F:transposase activity"/>
    <property type="evidence" value="ECO:0007669"/>
    <property type="project" value="InterPro"/>
</dbReference>
<name>A0AB35U175_9FIRM</name>
<dbReference type="SMART" id="SM01321">
    <property type="entry name" value="Y1_Tnp"/>
    <property type="match status" value="1"/>
</dbReference>
<evidence type="ECO:0000313" key="2">
    <source>
        <dbReference type="EMBL" id="MDX8418881.1"/>
    </source>
</evidence>
<comment type="caution">
    <text evidence="2">The sequence shown here is derived from an EMBL/GenBank/DDBJ whole genome shotgun (WGS) entry which is preliminary data.</text>
</comment>
<feature type="domain" description="Transposase IS200-like" evidence="1">
    <location>
        <begin position="14"/>
        <end position="135"/>
    </location>
</feature>
<dbReference type="Proteomes" id="UP001286174">
    <property type="component" value="Unassembled WGS sequence"/>
</dbReference>
<dbReference type="GO" id="GO:0006313">
    <property type="term" value="P:DNA transposition"/>
    <property type="evidence" value="ECO:0007669"/>
    <property type="project" value="InterPro"/>
</dbReference>
<dbReference type="Pfam" id="PF01797">
    <property type="entry name" value="Y1_Tnp"/>
    <property type="match status" value="1"/>
</dbReference>
<dbReference type="NCBIfam" id="NF033573">
    <property type="entry name" value="transpos_IS200"/>
    <property type="match status" value="1"/>
</dbReference>
<dbReference type="Gene3D" id="3.30.70.1290">
    <property type="entry name" value="Transposase IS200-like"/>
    <property type="match status" value="1"/>
</dbReference>
<dbReference type="AlphaFoldDB" id="A0AB35U175"/>
<dbReference type="SUPFAM" id="SSF143422">
    <property type="entry name" value="Transposase IS200-like"/>
    <property type="match status" value="1"/>
</dbReference>
<dbReference type="GO" id="GO:0003677">
    <property type="term" value="F:DNA binding"/>
    <property type="evidence" value="ECO:0007669"/>
    <property type="project" value="InterPro"/>
</dbReference>
<protein>
    <submittedName>
        <fullName evidence="2">IS200/IS605 family transposase</fullName>
    </submittedName>
</protein>
<dbReference type="RefSeq" id="WP_370595465.1">
    <property type="nucleotide sequence ID" value="NZ_JALBUR010000003.1"/>
</dbReference>
<dbReference type="InterPro" id="IPR036515">
    <property type="entry name" value="Transposase_17_sf"/>
</dbReference>